<evidence type="ECO:0000256" key="6">
    <source>
        <dbReference type="ARBA" id="ARBA00022989"/>
    </source>
</evidence>
<feature type="transmembrane region" description="Helical" evidence="12">
    <location>
        <begin position="38"/>
        <end position="57"/>
    </location>
</feature>
<keyword evidence="8" id="KW-0458">Lysosome</keyword>
<evidence type="ECO:0000256" key="3">
    <source>
        <dbReference type="ARBA" id="ARBA00008090"/>
    </source>
</evidence>
<dbReference type="InterPro" id="IPR019317">
    <property type="entry name" value="BRI3"/>
</dbReference>
<dbReference type="Proteomes" id="UP001162164">
    <property type="component" value="Unassembled WGS sequence"/>
</dbReference>
<reference evidence="13" key="1">
    <citation type="journal article" date="2023" name="Insect Mol. Biol.">
        <title>Genome sequencing provides insights into the evolution of gene families encoding plant cell wall-degrading enzymes in longhorned beetles.</title>
        <authorList>
            <person name="Shin N.R."/>
            <person name="Okamura Y."/>
            <person name="Kirsch R."/>
            <person name="Pauchet Y."/>
        </authorList>
    </citation>
    <scope>NUCLEOTIDE SEQUENCE</scope>
    <source>
        <strain evidence="13">MMC_N1</strain>
    </source>
</reference>
<comment type="subunit">
    <text evidence="11">Interacts with BRI3BP. Interacts with MGAT1 and IFITM3.</text>
</comment>
<keyword evidence="14" id="KW-1185">Reference proteome</keyword>
<evidence type="ECO:0000313" key="14">
    <source>
        <dbReference type="Proteomes" id="UP001162164"/>
    </source>
</evidence>
<name>A0ABQ9IWE4_9CUCU</name>
<dbReference type="Pfam" id="PF10164">
    <property type="entry name" value="BRI3"/>
    <property type="match status" value="1"/>
</dbReference>
<sequence>MSVDYNGLTKEPTVVHVRGAVGCPVCGSQSWTGTYSCLAWLLAICCFPCGIICCCCMRKKKCAKCGGHVRTRILLDGPYLADGHLNTGSLNTDTEPAVSGMKRFNLTESPAIARVRERPFGSCVLNPEDVKGIPPRKL</sequence>
<keyword evidence="4" id="KW-0963">Cytoplasm</keyword>
<keyword evidence="7 12" id="KW-0472">Membrane</keyword>
<gene>
    <name evidence="13" type="ORF">NQ317_004050</name>
</gene>
<evidence type="ECO:0000256" key="5">
    <source>
        <dbReference type="ARBA" id="ARBA00022692"/>
    </source>
</evidence>
<evidence type="ECO:0000256" key="2">
    <source>
        <dbReference type="ARBA" id="ARBA00004556"/>
    </source>
</evidence>
<organism evidence="13 14">
    <name type="scientific">Molorchus minor</name>
    <dbReference type="NCBI Taxonomy" id="1323400"/>
    <lineage>
        <taxon>Eukaryota</taxon>
        <taxon>Metazoa</taxon>
        <taxon>Ecdysozoa</taxon>
        <taxon>Arthropoda</taxon>
        <taxon>Hexapoda</taxon>
        <taxon>Insecta</taxon>
        <taxon>Pterygota</taxon>
        <taxon>Neoptera</taxon>
        <taxon>Endopterygota</taxon>
        <taxon>Coleoptera</taxon>
        <taxon>Polyphaga</taxon>
        <taxon>Cucujiformia</taxon>
        <taxon>Chrysomeloidea</taxon>
        <taxon>Cerambycidae</taxon>
        <taxon>Lamiinae</taxon>
        <taxon>Monochamini</taxon>
        <taxon>Molorchus</taxon>
    </lineage>
</organism>
<evidence type="ECO:0000256" key="1">
    <source>
        <dbReference type="ARBA" id="ARBA00004155"/>
    </source>
</evidence>
<evidence type="ECO:0000256" key="8">
    <source>
        <dbReference type="ARBA" id="ARBA00023228"/>
    </source>
</evidence>
<keyword evidence="6 12" id="KW-1133">Transmembrane helix</keyword>
<evidence type="ECO:0000256" key="7">
    <source>
        <dbReference type="ARBA" id="ARBA00023136"/>
    </source>
</evidence>
<evidence type="ECO:0000313" key="13">
    <source>
        <dbReference type="EMBL" id="KAJ8967815.1"/>
    </source>
</evidence>
<evidence type="ECO:0000256" key="11">
    <source>
        <dbReference type="ARBA" id="ARBA00046593"/>
    </source>
</evidence>
<proteinExistence type="inferred from homology"/>
<evidence type="ECO:0000256" key="12">
    <source>
        <dbReference type="SAM" id="Phobius"/>
    </source>
</evidence>
<evidence type="ECO:0000256" key="9">
    <source>
        <dbReference type="ARBA" id="ARBA00035284"/>
    </source>
</evidence>
<comment type="caution">
    <text evidence="13">The sequence shown here is derived from an EMBL/GenBank/DDBJ whole genome shotgun (WGS) entry which is preliminary data.</text>
</comment>
<comment type="subcellular location">
    <subcellularLocation>
        <location evidence="2">Cytoplasm</location>
        <location evidence="2">Perinuclear region</location>
    </subcellularLocation>
    <subcellularLocation>
        <location evidence="1">Lysosome membrane</location>
        <topology evidence="1">Multi-pass membrane protein</topology>
    </subcellularLocation>
</comment>
<comment type="similarity">
    <text evidence="3">Belongs to the BRI3 family.</text>
</comment>
<dbReference type="PANTHER" id="PTHR13551">
    <property type="entry name" value="BRAIN PROTEIN I3"/>
    <property type="match status" value="1"/>
</dbReference>
<accession>A0ABQ9IWE4</accession>
<evidence type="ECO:0000256" key="10">
    <source>
        <dbReference type="ARBA" id="ARBA00035449"/>
    </source>
</evidence>
<protein>
    <recommendedName>
        <fullName evidence="9">Membrane protein BRI3</fullName>
    </recommendedName>
    <alternativeName>
        <fullName evidence="10">Brain protein I3</fullName>
    </alternativeName>
</protein>
<keyword evidence="5 12" id="KW-0812">Transmembrane</keyword>
<dbReference type="EMBL" id="JAPWTJ010002126">
    <property type="protein sequence ID" value="KAJ8967815.1"/>
    <property type="molecule type" value="Genomic_DNA"/>
</dbReference>
<dbReference type="PANTHER" id="PTHR13551:SF1">
    <property type="entry name" value="MEMBRANE PROTEIN BRI3"/>
    <property type="match status" value="1"/>
</dbReference>
<evidence type="ECO:0000256" key="4">
    <source>
        <dbReference type="ARBA" id="ARBA00022490"/>
    </source>
</evidence>